<dbReference type="EMBL" id="NHYE01005011">
    <property type="protein sequence ID" value="PPQ79258.1"/>
    <property type="molecule type" value="Genomic_DNA"/>
</dbReference>
<comment type="caution">
    <text evidence="1">The sequence shown here is derived from an EMBL/GenBank/DDBJ whole genome shotgun (WGS) entry which is preliminary data.</text>
</comment>
<protein>
    <submittedName>
        <fullName evidence="1">Uncharacterized protein</fullName>
    </submittedName>
</protein>
<organism evidence="1 2">
    <name type="scientific">Gymnopilus dilepis</name>
    <dbReference type="NCBI Taxonomy" id="231916"/>
    <lineage>
        <taxon>Eukaryota</taxon>
        <taxon>Fungi</taxon>
        <taxon>Dikarya</taxon>
        <taxon>Basidiomycota</taxon>
        <taxon>Agaricomycotina</taxon>
        <taxon>Agaricomycetes</taxon>
        <taxon>Agaricomycetidae</taxon>
        <taxon>Agaricales</taxon>
        <taxon>Agaricineae</taxon>
        <taxon>Hymenogastraceae</taxon>
        <taxon>Gymnopilus</taxon>
    </lineage>
</organism>
<gene>
    <name evidence="1" type="ORF">CVT26_000813</name>
</gene>
<sequence length="86" mass="9683">MRSRFGRCSAKLRYKFRPLTPALPPCVQFLAFTSQSLGCALATRRLTETQSPVVAYSTIVGCTWWWRCHQRGLGRPGTPDVGLHCK</sequence>
<evidence type="ECO:0000313" key="1">
    <source>
        <dbReference type="EMBL" id="PPQ79258.1"/>
    </source>
</evidence>
<name>A0A409WL60_9AGAR</name>
<dbReference type="AlphaFoldDB" id="A0A409WL60"/>
<dbReference type="InParanoid" id="A0A409WL60"/>
<accession>A0A409WL60</accession>
<keyword evidence="2" id="KW-1185">Reference proteome</keyword>
<evidence type="ECO:0000313" key="2">
    <source>
        <dbReference type="Proteomes" id="UP000284706"/>
    </source>
</evidence>
<reference evidence="1 2" key="1">
    <citation type="journal article" date="2018" name="Evol. Lett.">
        <title>Horizontal gene cluster transfer increased hallucinogenic mushroom diversity.</title>
        <authorList>
            <person name="Reynolds H.T."/>
            <person name="Vijayakumar V."/>
            <person name="Gluck-Thaler E."/>
            <person name="Korotkin H.B."/>
            <person name="Matheny P.B."/>
            <person name="Slot J.C."/>
        </authorList>
    </citation>
    <scope>NUCLEOTIDE SEQUENCE [LARGE SCALE GENOMIC DNA]</scope>
    <source>
        <strain evidence="1 2">SRW20</strain>
    </source>
</reference>
<dbReference type="Proteomes" id="UP000284706">
    <property type="component" value="Unassembled WGS sequence"/>
</dbReference>
<proteinExistence type="predicted"/>